<feature type="transmembrane region" description="Helical" evidence="6">
    <location>
        <begin position="750"/>
        <end position="774"/>
    </location>
</feature>
<dbReference type="InterPro" id="IPR025857">
    <property type="entry name" value="MacB_PCD"/>
</dbReference>
<feature type="transmembrane region" description="Helical" evidence="6">
    <location>
        <begin position="353"/>
        <end position="373"/>
    </location>
</feature>
<feature type="transmembrane region" description="Helical" evidence="6">
    <location>
        <begin position="402"/>
        <end position="428"/>
    </location>
</feature>
<feature type="domain" description="ABC3 transporter permease C-terminal" evidence="7">
    <location>
        <begin position="753"/>
        <end position="866"/>
    </location>
</feature>
<dbReference type="InterPro" id="IPR050250">
    <property type="entry name" value="Macrolide_Exporter_MacB"/>
</dbReference>
<proteinExistence type="predicted"/>
<evidence type="ECO:0000256" key="3">
    <source>
        <dbReference type="ARBA" id="ARBA00022692"/>
    </source>
</evidence>
<feature type="domain" description="MacB-like periplasmic core" evidence="8">
    <location>
        <begin position="97"/>
        <end position="275"/>
    </location>
</feature>
<evidence type="ECO:0000259" key="7">
    <source>
        <dbReference type="Pfam" id="PF02687"/>
    </source>
</evidence>
<dbReference type="InterPro" id="IPR003838">
    <property type="entry name" value="ABC3_permease_C"/>
</dbReference>
<reference evidence="9 10" key="1">
    <citation type="journal article" date="2023" name="Microbiol. Resour. Announc.">
        <title>Complete Genome Sequence of Imperialibacter roseus strain P4T.</title>
        <authorList>
            <person name="Tizabi D.R."/>
            <person name="Bachvaroff T."/>
            <person name="Hill R.T."/>
        </authorList>
    </citation>
    <scope>NUCLEOTIDE SEQUENCE [LARGE SCALE GENOMIC DNA]</scope>
    <source>
        <strain evidence="9 10">P4T</strain>
    </source>
</reference>
<sequence length="873" mass="98250">MNRPITPPKFPLRFFRWFCHPEYREDIEGDLVERFEKRVEERGKTKANWIFTLEVLRLCRPGIFRPFKPINKLSKQAMLYHYSKVTYRNFLRNKAFSAINISGLVIGMVAALILAKYVGFSLRYDQFHQHKDNIAEIDQAETKDGVATSYQHSTYWETAAKVKEQYPEVRMASLYSRDVEKQVTVVDESGSLVKFNERNMFSADPDFTQMFSFQFIEGDSTTALSQPNSVVITRSVAKKYFGDAKAFGKAMKTTTAWGAENTLHVTGVVEEVPVYSRFRFDFLKSTIGFSNYDQWGFANYPTYLLLTEEANTAVLASKIATDINDVEQIKADGREVELALIPLSDVRLSEMEIMLLLVGVFILLITWINFINLTSAQSMSRHKETGIRKVLGSEKREIVRKFIFEGMTINLLALAAAVLIVWLLYPFIETYTNGKLLPLFGDPTPMNWLFLLLFLLGALVASSYPALILSSLEPIRSIKGRVIDNTKGAGFRKVLVVLQFSISIILITGIFVISDQMRFLKNQPLGITLDQTLIVKSAKDGADDKVKRHQSFKEGVANLSFTRGVTSSTQVPGGGNGQDIYFNIEGKNITVSANLIGVDASYMAYYGAKIIAGEDFSKDKFWASRRSILINRSTALAMGCSSPEEAIGQTIIIPENEDRTFKVLGVVEDFHQNSLKEKIQPMTFEFNPFRGHASIKIDSGSYSNYKELAACLAQIERIWDEVHPDQVFEYYFLDEQFNSNYQEDIRFSQLFSVFTGISVFVASLGLFGMSMFVARKKKREVGIRKVFGASVASIVNLFCRGYVGQLSVAVLIGSPVAYLLMHKWLEGYILRTSVSLTAIVAPVALLLVISFVSISTQVMKAATANPINALRDE</sequence>
<accession>A0ABZ0IHI0</accession>
<feature type="transmembrane region" description="Helical" evidence="6">
    <location>
        <begin position="828"/>
        <end position="852"/>
    </location>
</feature>
<dbReference type="Pfam" id="PF02687">
    <property type="entry name" value="FtsX"/>
    <property type="match status" value="2"/>
</dbReference>
<evidence type="ECO:0000259" key="8">
    <source>
        <dbReference type="Pfam" id="PF12704"/>
    </source>
</evidence>
<dbReference type="NCBIfam" id="NF038404">
    <property type="entry name" value="perm_prefix_2"/>
    <property type="match status" value="1"/>
</dbReference>
<evidence type="ECO:0000256" key="4">
    <source>
        <dbReference type="ARBA" id="ARBA00022989"/>
    </source>
</evidence>
<dbReference type="InterPro" id="IPR047699">
    <property type="entry name" value="Permease_put_prefix"/>
</dbReference>
<gene>
    <name evidence="9" type="ORF">RT717_15580</name>
</gene>
<evidence type="ECO:0000256" key="5">
    <source>
        <dbReference type="ARBA" id="ARBA00023136"/>
    </source>
</evidence>
<keyword evidence="2" id="KW-1003">Cell membrane</keyword>
<protein>
    <submittedName>
        <fullName evidence="9">ABC transporter permease</fullName>
    </submittedName>
</protein>
<keyword evidence="5 6" id="KW-0472">Membrane</keyword>
<dbReference type="Proteomes" id="UP001302349">
    <property type="component" value="Chromosome"/>
</dbReference>
<dbReference type="EMBL" id="CP136051">
    <property type="protein sequence ID" value="WOK04502.1"/>
    <property type="molecule type" value="Genomic_DNA"/>
</dbReference>
<evidence type="ECO:0000256" key="2">
    <source>
        <dbReference type="ARBA" id="ARBA00022475"/>
    </source>
</evidence>
<feature type="domain" description="MacB-like periplasmic core" evidence="8">
    <location>
        <begin position="497"/>
        <end position="671"/>
    </location>
</feature>
<feature type="transmembrane region" description="Helical" evidence="6">
    <location>
        <begin position="448"/>
        <end position="472"/>
    </location>
</feature>
<comment type="subcellular location">
    <subcellularLocation>
        <location evidence="1">Cell membrane</location>
        <topology evidence="1">Multi-pass membrane protein</topology>
    </subcellularLocation>
</comment>
<evidence type="ECO:0000313" key="9">
    <source>
        <dbReference type="EMBL" id="WOK04502.1"/>
    </source>
</evidence>
<name>A0ABZ0IHI0_9BACT</name>
<feature type="transmembrane region" description="Helical" evidence="6">
    <location>
        <begin position="786"/>
        <end position="808"/>
    </location>
</feature>
<feature type="domain" description="ABC3 transporter permease C-terminal" evidence="7">
    <location>
        <begin position="357"/>
        <end position="466"/>
    </location>
</feature>
<keyword evidence="3 6" id="KW-0812">Transmembrane</keyword>
<evidence type="ECO:0000313" key="10">
    <source>
        <dbReference type="Proteomes" id="UP001302349"/>
    </source>
</evidence>
<dbReference type="PANTHER" id="PTHR30572">
    <property type="entry name" value="MEMBRANE COMPONENT OF TRANSPORTER-RELATED"/>
    <property type="match status" value="1"/>
</dbReference>
<feature type="transmembrane region" description="Helical" evidence="6">
    <location>
        <begin position="98"/>
        <end position="120"/>
    </location>
</feature>
<evidence type="ECO:0000256" key="6">
    <source>
        <dbReference type="SAM" id="Phobius"/>
    </source>
</evidence>
<dbReference type="Pfam" id="PF12704">
    <property type="entry name" value="MacB_PCD"/>
    <property type="match status" value="2"/>
</dbReference>
<keyword evidence="4 6" id="KW-1133">Transmembrane helix</keyword>
<organism evidence="9 10">
    <name type="scientific">Imperialibacter roseus</name>
    <dbReference type="NCBI Taxonomy" id="1324217"/>
    <lineage>
        <taxon>Bacteria</taxon>
        <taxon>Pseudomonadati</taxon>
        <taxon>Bacteroidota</taxon>
        <taxon>Cytophagia</taxon>
        <taxon>Cytophagales</taxon>
        <taxon>Flammeovirgaceae</taxon>
        <taxon>Imperialibacter</taxon>
    </lineage>
</organism>
<dbReference type="RefSeq" id="WP_317487312.1">
    <property type="nucleotide sequence ID" value="NZ_CP136051.1"/>
</dbReference>
<feature type="transmembrane region" description="Helical" evidence="6">
    <location>
        <begin position="493"/>
        <end position="513"/>
    </location>
</feature>
<keyword evidence="10" id="KW-1185">Reference proteome</keyword>
<dbReference type="PANTHER" id="PTHR30572:SF18">
    <property type="entry name" value="ABC-TYPE MACROLIDE FAMILY EXPORT SYSTEM PERMEASE COMPONENT 2"/>
    <property type="match status" value="1"/>
</dbReference>
<evidence type="ECO:0000256" key="1">
    <source>
        <dbReference type="ARBA" id="ARBA00004651"/>
    </source>
</evidence>